<keyword evidence="4 7" id="KW-0812">Transmembrane</keyword>
<dbReference type="SUPFAM" id="SSF103473">
    <property type="entry name" value="MFS general substrate transporter"/>
    <property type="match status" value="1"/>
</dbReference>
<organism evidence="9 10">
    <name type="scientific">Zymobacter palmae</name>
    <dbReference type="NCBI Taxonomy" id="33074"/>
    <lineage>
        <taxon>Bacteria</taxon>
        <taxon>Pseudomonadati</taxon>
        <taxon>Pseudomonadota</taxon>
        <taxon>Gammaproteobacteria</taxon>
        <taxon>Oceanospirillales</taxon>
        <taxon>Halomonadaceae</taxon>
        <taxon>Zymobacter group</taxon>
        <taxon>Zymobacter</taxon>
    </lineage>
</organism>
<dbReference type="GO" id="GO:0022857">
    <property type="term" value="F:transmembrane transporter activity"/>
    <property type="evidence" value="ECO:0007669"/>
    <property type="project" value="InterPro"/>
</dbReference>
<dbReference type="AlphaFoldDB" id="A0A348HHR1"/>
<feature type="transmembrane region" description="Helical" evidence="7">
    <location>
        <begin position="33"/>
        <end position="59"/>
    </location>
</feature>
<evidence type="ECO:0000256" key="3">
    <source>
        <dbReference type="ARBA" id="ARBA00022475"/>
    </source>
</evidence>
<evidence type="ECO:0000313" key="9">
    <source>
        <dbReference type="EMBL" id="BBG31163.1"/>
    </source>
</evidence>
<proteinExistence type="predicted"/>
<dbReference type="InterPro" id="IPR036259">
    <property type="entry name" value="MFS_trans_sf"/>
</dbReference>
<gene>
    <name evidence="9" type="ORF">ZBT109_2433</name>
</gene>
<dbReference type="PANTHER" id="PTHR23517">
    <property type="entry name" value="RESISTANCE PROTEIN MDTM, PUTATIVE-RELATED-RELATED"/>
    <property type="match status" value="1"/>
</dbReference>
<feature type="transmembrane region" description="Helical" evidence="7">
    <location>
        <begin position="361"/>
        <end position="385"/>
    </location>
</feature>
<keyword evidence="10" id="KW-1185">Reference proteome</keyword>
<sequence length="395" mass="40643">MSLRHSGQTAFVLLVGMASTTLPTPLYPYYQRHFGFALLMTTVIFSAYGIGVLGTLLLAGNLSDHTGRRPVMLAACLLGMASALVFMFSQGIGTLMLGRLISGISAGLFTATATTQIVESAPPERQSRAALLATLANMVGLGIGPVISASTAMLLPAPGQSIFIIDVVALAGAAVMVWKTAETAPTPEPGPLLRIRCPYVPNYLLRPFIPAAVAGFAGFAVMGIFTSAVPNVMGQLMGIHMPLAIGTMALLIFLGSAVGQTGQQRLPIAMRLPIGAALLALGMALIGISIGTVAPVMLAVGGVVAGIGQGIALRAGLGEMTRLSHEVDRASVTSMFFLILYLASVIPVIGLGLAAHAVGLMLAATLFSAGIGGLALAALMALFWLSAHPDPHHKR</sequence>
<feature type="transmembrane region" description="Helical" evidence="7">
    <location>
        <begin position="203"/>
        <end position="225"/>
    </location>
</feature>
<dbReference type="EMBL" id="AP018933">
    <property type="protein sequence ID" value="BBG31163.1"/>
    <property type="molecule type" value="Genomic_DNA"/>
</dbReference>
<dbReference type="PANTHER" id="PTHR23517:SF13">
    <property type="entry name" value="MAJOR FACILITATOR SUPERFAMILY MFS_1"/>
    <property type="match status" value="1"/>
</dbReference>
<feature type="transmembrane region" description="Helical" evidence="7">
    <location>
        <begin position="161"/>
        <end position="178"/>
    </location>
</feature>
<evidence type="ECO:0000256" key="6">
    <source>
        <dbReference type="ARBA" id="ARBA00023136"/>
    </source>
</evidence>
<feature type="transmembrane region" description="Helical" evidence="7">
    <location>
        <begin position="296"/>
        <end position="315"/>
    </location>
</feature>
<keyword evidence="6 7" id="KW-0472">Membrane</keyword>
<evidence type="ECO:0000256" key="4">
    <source>
        <dbReference type="ARBA" id="ARBA00022692"/>
    </source>
</evidence>
<evidence type="ECO:0000256" key="7">
    <source>
        <dbReference type="SAM" id="Phobius"/>
    </source>
</evidence>
<evidence type="ECO:0000259" key="8">
    <source>
        <dbReference type="PROSITE" id="PS50850"/>
    </source>
</evidence>
<evidence type="ECO:0000256" key="5">
    <source>
        <dbReference type="ARBA" id="ARBA00022989"/>
    </source>
</evidence>
<protein>
    <submittedName>
        <fullName evidence="9">Permeases of the major facilitator</fullName>
    </submittedName>
</protein>
<dbReference type="Gene3D" id="1.20.1250.20">
    <property type="entry name" value="MFS general substrate transporter like domains"/>
    <property type="match status" value="1"/>
</dbReference>
<dbReference type="PROSITE" id="PS50850">
    <property type="entry name" value="MFS"/>
    <property type="match status" value="1"/>
</dbReference>
<feature type="transmembrane region" description="Helical" evidence="7">
    <location>
        <begin position="270"/>
        <end position="290"/>
    </location>
</feature>
<dbReference type="InterPro" id="IPR020846">
    <property type="entry name" value="MFS_dom"/>
</dbReference>
<name>A0A348HHR1_9GAMM</name>
<dbReference type="STRING" id="1123510.GCA_000620025_02156"/>
<feature type="transmembrane region" description="Helical" evidence="7">
    <location>
        <begin position="237"/>
        <end position="258"/>
    </location>
</feature>
<feature type="transmembrane region" description="Helical" evidence="7">
    <location>
        <begin position="130"/>
        <end position="155"/>
    </location>
</feature>
<keyword evidence="3" id="KW-1003">Cell membrane</keyword>
<dbReference type="KEGG" id="zpl:ZBT109_2433"/>
<dbReference type="Pfam" id="PF07690">
    <property type="entry name" value="MFS_1"/>
    <property type="match status" value="1"/>
</dbReference>
<dbReference type="Proteomes" id="UP000267342">
    <property type="component" value="Chromosome"/>
</dbReference>
<keyword evidence="5 7" id="KW-1133">Transmembrane helix</keyword>
<feature type="transmembrane region" description="Helical" evidence="7">
    <location>
        <begin position="336"/>
        <end position="355"/>
    </location>
</feature>
<evidence type="ECO:0000256" key="2">
    <source>
        <dbReference type="ARBA" id="ARBA00022448"/>
    </source>
</evidence>
<evidence type="ECO:0000313" key="10">
    <source>
        <dbReference type="Proteomes" id="UP000267342"/>
    </source>
</evidence>
<dbReference type="InterPro" id="IPR011701">
    <property type="entry name" value="MFS"/>
</dbReference>
<accession>A0A348HHR1</accession>
<reference evidence="9 10" key="1">
    <citation type="submission" date="2018-09" db="EMBL/GenBank/DDBJ databases">
        <title>Zymobacter palmae IAM14233 (=T109) whole genome analysis.</title>
        <authorList>
            <person name="Yanase H."/>
        </authorList>
    </citation>
    <scope>NUCLEOTIDE SEQUENCE [LARGE SCALE GENOMIC DNA]</scope>
    <source>
        <strain evidence="9 10">IAM14233</strain>
    </source>
</reference>
<feature type="domain" description="Major facilitator superfamily (MFS) profile" evidence="8">
    <location>
        <begin position="1"/>
        <end position="395"/>
    </location>
</feature>
<dbReference type="RefSeq" id="WP_027705237.1">
    <property type="nucleotide sequence ID" value="NZ_AP018933.1"/>
</dbReference>
<evidence type="ECO:0000256" key="1">
    <source>
        <dbReference type="ARBA" id="ARBA00004651"/>
    </source>
</evidence>
<feature type="transmembrane region" description="Helical" evidence="7">
    <location>
        <begin position="100"/>
        <end position="118"/>
    </location>
</feature>
<feature type="transmembrane region" description="Helical" evidence="7">
    <location>
        <begin position="71"/>
        <end position="88"/>
    </location>
</feature>
<comment type="subcellular location">
    <subcellularLocation>
        <location evidence="1">Cell membrane</location>
        <topology evidence="1">Multi-pass membrane protein</topology>
    </subcellularLocation>
</comment>
<dbReference type="GO" id="GO:0005886">
    <property type="term" value="C:plasma membrane"/>
    <property type="evidence" value="ECO:0007669"/>
    <property type="project" value="UniProtKB-SubCell"/>
</dbReference>
<keyword evidence="2" id="KW-0813">Transport</keyword>
<dbReference type="InterPro" id="IPR050171">
    <property type="entry name" value="MFS_Transporters"/>
</dbReference>